<reference evidence="2 3" key="1">
    <citation type="submission" date="2023-01" db="EMBL/GenBank/DDBJ databases">
        <title>Analysis of 21 Apiospora genomes using comparative genomics revels a genus with tremendous synthesis potential of carbohydrate active enzymes and secondary metabolites.</title>
        <authorList>
            <person name="Sorensen T."/>
        </authorList>
    </citation>
    <scope>NUCLEOTIDE SEQUENCE [LARGE SCALE GENOMIC DNA]</scope>
    <source>
        <strain evidence="2 3">CBS 135458</strain>
    </source>
</reference>
<feature type="region of interest" description="Disordered" evidence="1">
    <location>
        <begin position="1"/>
        <end position="24"/>
    </location>
</feature>
<name>A0ABR1UZH9_9PEZI</name>
<dbReference type="RefSeq" id="XP_066715355.1">
    <property type="nucleotide sequence ID" value="XM_066858413.1"/>
</dbReference>
<dbReference type="EMBL" id="JAQQWL010000007">
    <property type="protein sequence ID" value="KAK8064366.1"/>
    <property type="molecule type" value="Genomic_DNA"/>
</dbReference>
<proteinExistence type="predicted"/>
<dbReference type="Proteomes" id="UP001480595">
    <property type="component" value="Unassembled WGS sequence"/>
</dbReference>
<accession>A0ABR1UZH9</accession>
<dbReference type="GeneID" id="92091476"/>
<comment type="caution">
    <text evidence="2">The sequence shown here is derived from an EMBL/GenBank/DDBJ whole genome shotgun (WGS) entry which is preliminary data.</text>
</comment>
<keyword evidence="3" id="KW-1185">Reference proteome</keyword>
<evidence type="ECO:0000313" key="3">
    <source>
        <dbReference type="Proteomes" id="UP001480595"/>
    </source>
</evidence>
<evidence type="ECO:0000256" key="1">
    <source>
        <dbReference type="SAM" id="MobiDB-lite"/>
    </source>
</evidence>
<organism evidence="2 3">
    <name type="scientific">Apiospora phragmitis</name>
    <dbReference type="NCBI Taxonomy" id="2905665"/>
    <lineage>
        <taxon>Eukaryota</taxon>
        <taxon>Fungi</taxon>
        <taxon>Dikarya</taxon>
        <taxon>Ascomycota</taxon>
        <taxon>Pezizomycotina</taxon>
        <taxon>Sordariomycetes</taxon>
        <taxon>Xylariomycetidae</taxon>
        <taxon>Amphisphaeriales</taxon>
        <taxon>Apiosporaceae</taxon>
        <taxon>Apiospora</taxon>
    </lineage>
</organism>
<evidence type="ECO:0000313" key="2">
    <source>
        <dbReference type="EMBL" id="KAK8064366.1"/>
    </source>
</evidence>
<protein>
    <submittedName>
        <fullName evidence="2">Uncharacterized protein</fullName>
    </submittedName>
</protein>
<sequence length="66" mass="7432">MRMKSDHGRCSSCNSPHAETDFREPLGYDQADALESIFNVPHEFGHLLGHLIHLRDLFAGNEVIAQ</sequence>
<gene>
    <name evidence="2" type="ORF">PG994_007004</name>
</gene>